<feature type="compositionally biased region" description="Polar residues" evidence="4">
    <location>
        <begin position="58"/>
        <end position="73"/>
    </location>
</feature>
<keyword evidence="2" id="KW-0238">DNA-binding</keyword>
<dbReference type="InterPro" id="IPR000232">
    <property type="entry name" value="HSF_DNA-bd"/>
</dbReference>
<feature type="region of interest" description="Disordered" evidence="4">
    <location>
        <begin position="54"/>
        <end position="78"/>
    </location>
</feature>
<organism evidence="6 7">
    <name type="scientific">Tulasnella calospora MUT 4182</name>
    <dbReference type="NCBI Taxonomy" id="1051891"/>
    <lineage>
        <taxon>Eukaryota</taxon>
        <taxon>Fungi</taxon>
        <taxon>Dikarya</taxon>
        <taxon>Basidiomycota</taxon>
        <taxon>Agaricomycotina</taxon>
        <taxon>Agaricomycetes</taxon>
        <taxon>Cantharellales</taxon>
        <taxon>Tulasnellaceae</taxon>
        <taxon>Tulasnella</taxon>
    </lineage>
</organism>
<dbReference type="InterPro" id="IPR036390">
    <property type="entry name" value="WH_DNA-bd_sf"/>
</dbReference>
<protein>
    <recommendedName>
        <fullName evidence="5">HSF-type DNA-binding domain-containing protein</fullName>
    </recommendedName>
</protein>
<accession>A0A0C3QF52</accession>
<evidence type="ECO:0000313" key="7">
    <source>
        <dbReference type="Proteomes" id="UP000054248"/>
    </source>
</evidence>
<comment type="subcellular location">
    <subcellularLocation>
        <location evidence="1">Nucleus</location>
    </subcellularLocation>
</comment>
<dbReference type="GO" id="GO:0003700">
    <property type="term" value="F:DNA-binding transcription factor activity"/>
    <property type="evidence" value="ECO:0007669"/>
    <property type="project" value="InterPro"/>
</dbReference>
<reference evidence="6 7" key="1">
    <citation type="submission" date="2014-04" db="EMBL/GenBank/DDBJ databases">
        <authorList>
            <consortium name="DOE Joint Genome Institute"/>
            <person name="Kuo A."/>
            <person name="Girlanda M."/>
            <person name="Perotto S."/>
            <person name="Kohler A."/>
            <person name="Nagy L.G."/>
            <person name="Floudas D."/>
            <person name="Copeland A."/>
            <person name="Barry K.W."/>
            <person name="Cichocki N."/>
            <person name="Veneault-Fourrey C."/>
            <person name="LaButti K."/>
            <person name="Lindquist E.A."/>
            <person name="Lipzen A."/>
            <person name="Lundell T."/>
            <person name="Morin E."/>
            <person name="Murat C."/>
            <person name="Sun H."/>
            <person name="Tunlid A."/>
            <person name="Henrissat B."/>
            <person name="Grigoriev I.V."/>
            <person name="Hibbett D.S."/>
            <person name="Martin F."/>
            <person name="Nordberg H.P."/>
            <person name="Cantor M.N."/>
            <person name="Hua S.X."/>
        </authorList>
    </citation>
    <scope>NUCLEOTIDE SEQUENCE [LARGE SCALE GENOMIC DNA]</scope>
    <source>
        <strain evidence="6 7">MUT 4182</strain>
    </source>
</reference>
<evidence type="ECO:0000256" key="4">
    <source>
        <dbReference type="SAM" id="MobiDB-lite"/>
    </source>
</evidence>
<sequence length="173" mass="19141">MSRFGAPFIPQYGFHPRQYVLAEPSDIPGEYLPPRPEIPGYYQHSFVPPTVLGWVHQGDTQPSSGNVGPQSGERTLDDDTIVHFEESGPVAGPSNFQTMPGAHEQQLSAVDDEEVRVSGPFPHQLHSLIEDPRAAGLIYWCPKGKEFIVPDSEALGNAKLLPKYFKHNNVRLA</sequence>
<dbReference type="SUPFAM" id="SSF46785">
    <property type="entry name" value="Winged helix' DNA-binding domain"/>
    <property type="match status" value="1"/>
</dbReference>
<proteinExistence type="predicted"/>
<name>A0A0C3QF52_9AGAM</name>
<dbReference type="Gene3D" id="1.10.10.10">
    <property type="entry name" value="Winged helix-like DNA-binding domain superfamily/Winged helix DNA-binding domain"/>
    <property type="match status" value="1"/>
</dbReference>
<gene>
    <name evidence="6" type="ORF">M407DRAFT_8796</name>
</gene>
<evidence type="ECO:0000256" key="3">
    <source>
        <dbReference type="ARBA" id="ARBA00023242"/>
    </source>
</evidence>
<evidence type="ECO:0000256" key="2">
    <source>
        <dbReference type="ARBA" id="ARBA00023125"/>
    </source>
</evidence>
<feature type="domain" description="HSF-type DNA-binding" evidence="5">
    <location>
        <begin position="121"/>
        <end position="170"/>
    </location>
</feature>
<dbReference type="InterPro" id="IPR036388">
    <property type="entry name" value="WH-like_DNA-bd_sf"/>
</dbReference>
<evidence type="ECO:0000256" key="1">
    <source>
        <dbReference type="ARBA" id="ARBA00004123"/>
    </source>
</evidence>
<keyword evidence="7" id="KW-1185">Reference proteome</keyword>
<dbReference type="GO" id="GO:0005634">
    <property type="term" value="C:nucleus"/>
    <property type="evidence" value="ECO:0007669"/>
    <property type="project" value="UniProtKB-SubCell"/>
</dbReference>
<evidence type="ECO:0000313" key="6">
    <source>
        <dbReference type="EMBL" id="KIO24666.1"/>
    </source>
</evidence>
<dbReference type="GO" id="GO:0043565">
    <property type="term" value="F:sequence-specific DNA binding"/>
    <property type="evidence" value="ECO:0007669"/>
    <property type="project" value="InterPro"/>
</dbReference>
<dbReference type="Pfam" id="PF00447">
    <property type="entry name" value="HSF_DNA-bind"/>
    <property type="match status" value="1"/>
</dbReference>
<dbReference type="OrthoDB" id="60033at2759"/>
<dbReference type="PRINTS" id="PR00056">
    <property type="entry name" value="HSFDOMAIN"/>
</dbReference>
<dbReference type="Proteomes" id="UP000054248">
    <property type="component" value="Unassembled WGS sequence"/>
</dbReference>
<dbReference type="HOGENOM" id="CLU_1548744_0_0_1"/>
<reference evidence="7" key="2">
    <citation type="submission" date="2015-01" db="EMBL/GenBank/DDBJ databases">
        <title>Evolutionary Origins and Diversification of the Mycorrhizal Mutualists.</title>
        <authorList>
            <consortium name="DOE Joint Genome Institute"/>
            <consortium name="Mycorrhizal Genomics Consortium"/>
            <person name="Kohler A."/>
            <person name="Kuo A."/>
            <person name="Nagy L.G."/>
            <person name="Floudas D."/>
            <person name="Copeland A."/>
            <person name="Barry K.W."/>
            <person name="Cichocki N."/>
            <person name="Veneault-Fourrey C."/>
            <person name="LaButti K."/>
            <person name="Lindquist E.A."/>
            <person name="Lipzen A."/>
            <person name="Lundell T."/>
            <person name="Morin E."/>
            <person name="Murat C."/>
            <person name="Riley R."/>
            <person name="Ohm R."/>
            <person name="Sun H."/>
            <person name="Tunlid A."/>
            <person name="Henrissat B."/>
            <person name="Grigoriev I.V."/>
            <person name="Hibbett D.S."/>
            <person name="Martin F."/>
        </authorList>
    </citation>
    <scope>NUCLEOTIDE SEQUENCE [LARGE SCALE GENOMIC DNA]</scope>
    <source>
        <strain evidence="7">MUT 4182</strain>
    </source>
</reference>
<keyword evidence="3" id="KW-0539">Nucleus</keyword>
<dbReference type="AlphaFoldDB" id="A0A0C3QF52"/>
<dbReference type="EMBL" id="KN823056">
    <property type="protein sequence ID" value="KIO24666.1"/>
    <property type="molecule type" value="Genomic_DNA"/>
</dbReference>
<evidence type="ECO:0000259" key="5">
    <source>
        <dbReference type="Pfam" id="PF00447"/>
    </source>
</evidence>